<sequence>MSSPEDTLRHSPVDFETAVAYALHPEMRRLLIIYAVGSLLVPLGLGSFASRPLFTPLLSGLIQQIVGLAIAVAGALLLFAGLVGAAFKVVTDANVLAAETTGPRSQ</sequence>
<keyword evidence="3" id="KW-1185">Reference proteome</keyword>
<comment type="caution">
    <text evidence="2">The sequence shown here is derived from an EMBL/GenBank/DDBJ whole genome shotgun (WGS) entry which is preliminary data.</text>
</comment>
<evidence type="ECO:0000313" key="3">
    <source>
        <dbReference type="Proteomes" id="UP001500420"/>
    </source>
</evidence>
<feature type="transmembrane region" description="Helical" evidence="1">
    <location>
        <begin position="61"/>
        <end position="87"/>
    </location>
</feature>
<evidence type="ECO:0000256" key="1">
    <source>
        <dbReference type="SAM" id="Phobius"/>
    </source>
</evidence>
<evidence type="ECO:0000313" key="2">
    <source>
        <dbReference type="EMBL" id="GAA0672576.1"/>
    </source>
</evidence>
<dbReference type="Proteomes" id="UP001500420">
    <property type="component" value="Unassembled WGS sequence"/>
</dbReference>
<keyword evidence="1" id="KW-1133">Transmembrane helix</keyword>
<dbReference type="RefSeq" id="WP_343773774.1">
    <property type="nucleotide sequence ID" value="NZ_BAAADV010000003.1"/>
</dbReference>
<dbReference type="AlphaFoldDB" id="A0AAV3TBV0"/>
<feature type="transmembrane region" description="Helical" evidence="1">
    <location>
        <begin position="31"/>
        <end position="49"/>
    </location>
</feature>
<organism evidence="2 3">
    <name type="scientific">Natronoarchaeum mannanilyticum</name>
    <dbReference type="NCBI Taxonomy" id="926360"/>
    <lineage>
        <taxon>Archaea</taxon>
        <taxon>Methanobacteriati</taxon>
        <taxon>Methanobacteriota</taxon>
        <taxon>Stenosarchaea group</taxon>
        <taxon>Halobacteria</taxon>
        <taxon>Halobacteriales</taxon>
        <taxon>Natronoarchaeaceae</taxon>
    </lineage>
</organism>
<keyword evidence="1" id="KW-0812">Transmembrane</keyword>
<protein>
    <recommendedName>
        <fullName evidence="4">Cox cluster protein</fullName>
    </recommendedName>
</protein>
<reference evidence="2 3" key="1">
    <citation type="journal article" date="2019" name="Int. J. Syst. Evol. Microbiol.">
        <title>The Global Catalogue of Microorganisms (GCM) 10K type strain sequencing project: providing services to taxonomists for standard genome sequencing and annotation.</title>
        <authorList>
            <consortium name="The Broad Institute Genomics Platform"/>
            <consortium name="The Broad Institute Genome Sequencing Center for Infectious Disease"/>
            <person name="Wu L."/>
            <person name="Ma J."/>
        </authorList>
    </citation>
    <scope>NUCLEOTIDE SEQUENCE [LARGE SCALE GENOMIC DNA]</scope>
    <source>
        <strain evidence="2 3">JCM 16328</strain>
    </source>
</reference>
<keyword evidence="1" id="KW-0472">Membrane</keyword>
<evidence type="ECO:0008006" key="4">
    <source>
        <dbReference type="Google" id="ProtNLM"/>
    </source>
</evidence>
<name>A0AAV3TBV0_9EURY</name>
<accession>A0AAV3TBV0</accession>
<dbReference type="EMBL" id="BAAADV010000003">
    <property type="protein sequence ID" value="GAA0672576.1"/>
    <property type="molecule type" value="Genomic_DNA"/>
</dbReference>
<gene>
    <name evidence="2" type="ORF">GCM10009020_19150</name>
</gene>
<proteinExistence type="predicted"/>